<evidence type="ECO:0000313" key="2">
    <source>
        <dbReference type="EMBL" id="OAE37567.1"/>
    </source>
</evidence>
<evidence type="ECO:0000313" key="3">
    <source>
        <dbReference type="Proteomes" id="UP000077098"/>
    </source>
</evidence>
<keyword evidence="1" id="KW-1133">Transmembrane helix</keyword>
<organism evidence="2 3">
    <name type="scientific">Agrobacterium tumefaciens</name>
    <dbReference type="NCBI Taxonomy" id="358"/>
    <lineage>
        <taxon>Bacteria</taxon>
        <taxon>Pseudomonadati</taxon>
        <taxon>Pseudomonadota</taxon>
        <taxon>Alphaproteobacteria</taxon>
        <taxon>Hyphomicrobiales</taxon>
        <taxon>Rhizobiaceae</taxon>
        <taxon>Rhizobium/Agrobacterium group</taxon>
        <taxon>Agrobacterium</taxon>
        <taxon>Agrobacterium tumefaciens complex</taxon>
    </lineage>
</organism>
<gene>
    <name evidence="2" type="ORF">A7J57_08270</name>
</gene>
<evidence type="ECO:0000256" key="1">
    <source>
        <dbReference type="SAM" id="Phobius"/>
    </source>
</evidence>
<proteinExistence type="predicted"/>
<protein>
    <submittedName>
        <fullName evidence="2">Uncharacterized protein</fullName>
    </submittedName>
</protein>
<accession>A0A176WYC3</accession>
<reference evidence="2 3" key="1">
    <citation type="submission" date="2016-05" db="EMBL/GenBank/DDBJ databases">
        <authorList>
            <person name="Lavstsen T."/>
            <person name="Jespersen J.S."/>
        </authorList>
    </citation>
    <scope>NUCLEOTIDE SEQUENCE [LARGE SCALE GENOMIC DNA]</scope>
    <source>
        <strain evidence="2 3">KCJ1736</strain>
    </source>
</reference>
<comment type="caution">
    <text evidence="2">The sequence shown here is derived from an EMBL/GenBank/DDBJ whole genome shotgun (WGS) entry which is preliminary data.</text>
</comment>
<dbReference type="EMBL" id="LXPS01000039">
    <property type="protein sequence ID" value="OAE37567.1"/>
    <property type="molecule type" value="Genomic_DNA"/>
</dbReference>
<dbReference type="Proteomes" id="UP000077098">
    <property type="component" value="Unassembled WGS sequence"/>
</dbReference>
<feature type="transmembrane region" description="Helical" evidence="1">
    <location>
        <begin position="17"/>
        <end position="33"/>
    </location>
</feature>
<name>A0A176WYC3_AGRTU</name>
<dbReference type="AlphaFoldDB" id="A0A176WYC3"/>
<sequence>MFPINTGVIPRQPPTQLTGWLTLILATIASGILEGQAEMTIVKWGGWSLFFGLWLLIAMARWQALMAAAVFAFVGGYVAGKVRA</sequence>
<feature type="transmembrane region" description="Helical" evidence="1">
    <location>
        <begin position="63"/>
        <end position="80"/>
    </location>
</feature>
<keyword evidence="1" id="KW-0472">Membrane</keyword>
<keyword evidence="1" id="KW-0812">Transmembrane</keyword>